<dbReference type="KEGG" id="sod:Sant_3332"/>
<dbReference type="EMBL" id="CP006569">
    <property type="protein sequence ID" value="AHF78324.1"/>
    <property type="molecule type" value="Genomic_DNA"/>
</dbReference>
<dbReference type="Proteomes" id="UP000019028">
    <property type="component" value="Chromosome"/>
</dbReference>
<comment type="subcellular location">
    <subcellularLocation>
        <location evidence="1">Secreted</location>
    </subcellularLocation>
</comment>
<dbReference type="SUPFAM" id="SSF52058">
    <property type="entry name" value="L domain-like"/>
    <property type="match status" value="1"/>
</dbReference>
<protein>
    <submittedName>
        <fullName evidence="5">Putative Yop-like T3SS effector protein</fullName>
    </submittedName>
</protein>
<evidence type="ECO:0000313" key="5">
    <source>
        <dbReference type="EMBL" id="AHF78324.1"/>
    </source>
</evidence>
<dbReference type="PROSITE" id="PS51450">
    <property type="entry name" value="LRR"/>
    <property type="match status" value="3"/>
</dbReference>
<sequence length="349" mass="39693">MFLPSLGCKMFKFLTNMYEKRFPSRGYVPVMDVEDTNNEIPRPLPLVLEQQLQIWMQNGMQRKEQRAAAGNKIRQCHHAKEETIDLSHFNLSEWPPYLPPTLRKIDASHNAFQQFPPASLVQLESLDLSHNRLTQLPAVYSAPLSRLNISHNALSSLPTPLYESLEHLRVNNNPLNSLDSLSSASLKWLEARNCGLQHFSATTPALTHLDLSENHITSPPPAWPETLQRLKLSHNKLTHLGRLPDSVGQLNADDNLLVELPNPPPKNLRFIDISHNQLRRLFDPEKALLQVLKADHNLINTVPAAFSRKECDTRLWLSDNPLTEETKNRLRVSNRAISAFDSALPRIVL</sequence>
<evidence type="ECO:0000256" key="3">
    <source>
        <dbReference type="ARBA" id="ARBA00022614"/>
    </source>
</evidence>
<dbReference type="HOGENOM" id="CLU_794314_0_0_6"/>
<organism evidence="5 6">
    <name type="scientific">Sodalis praecaptivus</name>
    <dbReference type="NCBI Taxonomy" id="1239307"/>
    <lineage>
        <taxon>Bacteria</taxon>
        <taxon>Pseudomonadati</taxon>
        <taxon>Pseudomonadota</taxon>
        <taxon>Gammaproteobacteria</taxon>
        <taxon>Enterobacterales</taxon>
        <taxon>Bruguierivoracaceae</taxon>
        <taxon>Sodalis</taxon>
    </lineage>
</organism>
<dbReference type="Gene3D" id="3.80.10.10">
    <property type="entry name" value="Ribonuclease Inhibitor"/>
    <property type="match status" value="1"/>
</dbReference>
<evidence type="ECO:0000256" key="1">
    <source>
        <dbReference type="ARBA" id="ARBA00004613"/>
    </source>
</evidence>
<gene>
    <name evidence="5" type="ORF">Sant_3332</name>
</gene>
<dbReference type="InterPro" id="IPR051071">
    <property type="entry name" value="LRR-bact_E3_ubiq_ligases"/>
</dbReference>
<dbReference type="GO" id="GO:0005576">
    <property type="term" value="C:extracellular region"/>
    <property type="evidence" value="ECO:0007669"/>
    <property type="project" value="UniProtKB-SubCell"/>
</dbReference>
<keyword evidence="6" id="KW-1185">Reference proteome</keyword>
<name>W0HX22_9GAMM</name>
<comment type="similarity">
    <text evidence="2">Belongs to the LRR-containing bacterial E3 ligase family.</text>
</comment>
<dbReference type="SMART" id="SM00364">
    <property type="entry name" value="LRR_BAC"/>
    <property type="match status" value="7"/>
</dbReference>
<dbReference type="Pfam" id="PF00560">
    <property type="entry name" value="LRR_1"/>
    <property type="match status" value="3"/>
</dbReference>
<proteinExistence type="inferred from homology"/>
<dbReference type="AlphaFoldDB" id="W0HX22"/>
<keyword evidence="3" id="KW-0433">Leucine-rich repeat</keyword>
<dbReference type="InterPro" id="IPR003591">
    <property type="entry name" value="Leu-rich_rpt_typical-subtyp"/>
</dbReference>
<dbReference type="InterPro" id="IPR001611">
    <property type="entry name" value="Leu-rich_rpt"/>
</dbReference>
<dbReference type="PATRIC" id="fig|1239307.3.peg.3672"/>
<accession>W0HX22</accession>
<keyword evidence="4" id="KW-0677">Repeat</keyword>
<evidence type="ECO:0000313" key="6">
    <source>
        <dbReference type="Proteomes" id="UP000019028"/>
    </source>
</evidence>
<evidence type="ECO:0000256" key="2">
    <source>
        <dbReference type="ARBA" id="ARBA00009868"/>
    </source>
</evidence>
<reference evidence="5 6" key="1">
    <citation type="journal article" date="2014" name="Genome Biol. Evol.">
        <title>Genome degeneration and adaptation in a nascent stage of symbiosis.</title>
        <authorList>
            <person name="Oakeson K.F."/>
            <person name="Gil R."/>
            <person name="Clayton A.L."/>
            <person name="Dunn D.M."/>
            <person name="von Niederhausern A.C."/>
            <person name="Hamil C."/>
            <person name="Aoyagi A."/>
            <person name="Duval B."/>
            <person name="Baca A."/>
            <person name="Silva F.J."/>
            <person name="Vallier A."/>
            <person name="Jackson D.G."/>
            <person name="Latorre A."/>
            <person name="Weiss R.B."/>
            <person name="Heddi A."/>
            <person name="Moya A."/>
            <person name="Dale C."/>
        </authorList>
    </citation>
    <scope>NUCLEOTIDE SEQUENCE [LARGE SCALE GENOMIC DNA]</scope>
    <source>
        <strain evidence="5 6">HS1</strain>
    </source>
</reference>
<dbReference type="InterPro" id="IPR032675">
    <property type="entry name" value="LRR_dom_sf"/>
</dbReference>
<dbReference type="PANTHER" id="PTHR47114">
    <property type="match status" value="1"/>
</dbReference>
<evidence type="ECO:0000256" key="4">
    <source>
        <dbReference type="ARBA" id="ARBA00022737"/>
    </source>
</evidence>
<dbReference type="SMART" id="SM00369">
    <property type="entry name" value="LRR_TYP"/>
    <property type="match status" value="3"/>
</dbReference>
<dbReference type="PANTHER" id="PTHR47114:SF2">
    <property type="entry name" value="OLIGODENDROCYTE-MYELIN GLYCOPROTEIN"/>
    <property type="match status" value="1"/>
</dbReference>
<dbReference type="PRINTS" id="PR00019">
    <property type="entry name" value="LEURICHRPT"/>
</dbReference>